<evidence type="ECO:0000313" key="6">
    <source>
        <dbReference type="Proteomes" id="UP001597135"/>
    </source>
</evidence>
<organism evidence="5 6">
    <name type="scientific">Litorisediminicola beolgyonensis</name>
    <dbReference type="NCBI Taxonomy" id="1173614"/>
    <lineage>
        <taxon>Bacteria</taxon>
        <taxon>Pseudomonadati</taxon>
        <taxon>Pseudomonadota</taxon>
        <taxon>Alphaproteobacteria</taxon>
        <taxon>Rhodobacterales</taxon>
        <taxon>Paracoccaceae</taxon>
        <taxon>Litorisediminicola</taxon>
    </lineage>
</organism>
<dbReference type="Gene3D" id="2.160.20.10">
    <property type="entry name" value="Single-stranded right-handed beta-helix, Pectin lyase-like"/>
    <property type="match status" value="1"/>
</dbReference>
<dbReference type="Proteomes" id="UP001597135">
    <property type="component" value="Unassembled WGS sequence"/>
</dbReference>
<dbReference type="Pfam" id="PF05860">
    <property type="entry name" value="TPS"/>
    <property type="match status" value="1"/>
</dbReference>
<evidence type="ECO:0000256" key="3">
    <source>
        <dbReference type="ARBA" id="ARBA00022729"/>
    </source>
</evidence>
<accession>A0ABW3ZKU1</accession>
<evidence type="ECO:0000256" key="2">
    <source>
        <dbReference type="ARBA" id="ARBA00022525"/>
    </source>
</evidence>
<dbReference type="InterPro" id="IPR011050">
    <property type="entry name" value="Pectin_lyase_fold/virulence"/>
</dbReference>
<protein>
    <submittedName>
        <fullName evidence="5">MBG domain-containing protein</fullName>
    </submittedName>
</protein>
<name>A0ABW3ZKU1_9RHOB</name>
<evidence type="ECO:0000313" key="5">
    <source>
        <dbReference type="EMBL" id="MFD1343696.1"/>
    </source>
</evidence>
<keyword evidence="3" id="KW-0732">Signal</keyword>
<dbReference type="Gene3D" id="2.160.20.110">
    <property type="match status" value="2"/>
</dbReference>
<dbReference type="SUPFAM" id="SSF51126">
    <property type="entry name" value="Pectin lyase-like"/>
    <property type="match status" value="1"/>
</dbReference>
<dbReference type="InterPro" id="IPR041286">
    <property type="entry name" value="MBG_2"/>
</dbReference>
<keyword evidence="2" id="KW-0964">Secreted</keyword>
<proteinExistence type="predicted"/>
<dbReference type="EMBL" id="JBHTMU010000029">
    <property type="protein sequence ID" value="MFD1343696.1"/>
    <property type="molecule type" value="Genomic_DNA"/>
</dbReference>
<dbReference type="InterPro" id="IPR008638">
    <property type="entry name" value="FhaB/CdiA-like_TPS"/>
</dbReference>
<sequence length="1815" mass="183623">MPCLAWADPLPTGGSVASGNVAIATPDASTMTITQGSDRAVVNWQSFNIGAGASVDIRQPSRDSAILNRVTGDTDSRIHGRLTAVGQVHVVNPNGILIGRDGVVETGGGFVASTLDISDQDFNEGRLTFGGNGASASVTNRGTVTVGQGGYAALLGGRVDNAGTITVPLGRIGLAAGERVTLDLSGDGFLQVALPSDDDGDDSALIKNSGKLSANGGRIEIKAATARNAARNAINLSGVAEARSVSVRNGAIVLGGGGGTVKVTGKVRTRSVKPRIVAPSVTVESSLRPQTRPTGGAIDITGARIALEGAQIDASGDGGGGLIRIGGDFHGQGTLPHAEFVTGDSGTLITANALNFGDGGRVVLWSDLGNAYGGQIEAQGGTEGGDGGFVEVSSKARLAFSGIVDTSAPLGTNGSLLLDPYDVTISNAADSNVFLIGTSFDPFSSPSNLNVATLETNLATTSITVRTENDSVAGTEAGDIIVVDPVSWSSTSSLTLQAFNDIDIQAAITAPIGGLTLDAGGTITTLDTGTVAVDRFRLNRGDWVQNPQTQAFLTTLPVFSATDFALRSDQASFLRVSGGTGTLADPHILADVYGLQGVDSRNLLSNHFALGGRIDATGTEFWDDFGEGFGGFNPIGEEAIAGFSGSLDGRGNTIDGLYTDQDTDDAGLFLAIDAGGSVSNLNLSNTDVSGGNVGGLAASNAGTVSTVELIGSVQGQAGQLLLGDTPIIWGGVAGGLIGRNEGTVTGSAFGGDLSGFALDRGLSAGGVVGLNLGTVSDSGALGTVDVLTNDRTATGGLVGTNGGTISDSETASSVTASIQASTQQTVSGIGGVIGVNWDTGVATASNATGQVQVTSTQNANVGGFIGENGGAVTDSVSGGNVVFQTADPIVTGSPAAGIGGFAGVNDFVESPATIGRTASYATVTVNAPGVPVNVGGHTGANEAGDILDSYALGLVTSASDQNQRVGGFAGFTVDGTIANVHASGAVRATGGFAATGGLIGLNSFGDDVTFDPTTSVTQSFWDLDTSGQVPGTRAGYGTPLNTTDFENTAAFIARADTTNWDFAAVWAPGEAGFYPAIYTIDQVLFARPDPVTLQYGTTPTAATTGSIAGGPAVYVFSPSGDTLDTSPVFTNLVFPDENVGTGQFTLATTALDSTLGLSYRVVDLPAGYEITPAPLVITANDATKTYGEEVTFAGTEFTNTPLYFADTLTSVTLTSDGAFVDASVPGGPYLIEPSAAVGTGLSNYAITYDPGGLTVDPAPATLTALDQSKTYGTTIDLGATAFTTSGFLFEDGVDTVTLTSDGAFAIANVGDSPYAITPSAPVGFGLDNYELTLIDGTLTVDPAPLSIDMSDRSKVYGDTLLFVGGEFVDYTVTGLLFDDTVTDVRVDSDGAAGSAPVAGNPYAITGDFADGTGLENYTITYNPAELTVLPSTLTITANDRTKTYGDTLTFAGTEFTTNGLLLDDSVDSVVLTSSGAAGSSPVGDGTYLITPDAASGTGLSNYDISYDAGTLFVDRAPLTIRANDQTKPFGDLFTFDGTEFTTSDLAVPGDAVDSATLSSLGAPRSALVANSPYPIDIADAVGTGLENYDITYQPGLMTVGEGAQDFIPRPPISIGFDLPNPTDTIQLTLGQPGTVPPSGIGAGAAGGTTLVAVSPALRDAERTLGTVNDIAGTLEIAATACSQSDADVTRYLACLSDALNDFANKLDEIATDLPPGMENVARIVQDARRSIDASRARATQRLAGATTAAERAAIRRDAINEARGAMETASTEIRKAISFVRADDPELASVQTQTITRVAAAVDSVGIELSRAVGL</sequence>
<keyword evidence="6" id="KW-1185">Reference proteome</keyword>
<gene>
    <name evidence="5" type="ORF">ACFQ4E_14800</name>
</gene>
<reference evidence="6" key="1">
    <citation type="journal article" date="2019" name="Int. J. Syst. Evol. Microbiol.">
        <title>The Global Catalogue of Microorganisms (GCM) 10K type strain sequencing project: providing services to taxonomists for standard genome sequencing and annotation.</title>
        <authorList>
            <consortium name="The Broad Institute Genomics Platform"/>
            <consortium name="The Broad Institute Genome Sequencing Center for Infectious Disease"/>
            <person name="Wu L."/>
            <person name="Ma J."/>
        </authorList>
    </citation>
    <scope>NUCLEOTIDE SEQUENCE [LARGE SCALE GENOMIC DNA]</scope>
    <source>
        <strain evidence="6">CCUG 62953</strain>
    </source>
</reference>
<comment type="subcellular location">
    <subcellularLocation>
        <location evidence="1">Secreted</location>
    </subcellularLocation>
</comment>
<dbReference type="SMART" id="SM00912">
    <property type="entry name" value="Haemagg_act"/>
    <property type="match status" value="1"/>
</dbReference>
<dbReference type="Pfam" id="PF18676">
    <property type="entry name" value="MBG_2"/>
    <property type="match status" value="4"/>
</dbReference>
<evidence type="ECO:0000256" key="1">
    <source>
        <dbReference type="ARBA" id="ARBA00004613"/>
    </source>
</evidence>
<dbReference type="RefSeq" id="WP_386804900.1">
    <property type="nucleotide sequence ID" value="NZ_JBHTMU010000029.1"/>
</dbReference>
<dbReference type="PANTHER" id="PTHR12338">
    <property type="entry name" value="AUTOTRANSPORTER"/>
    <property type="match status" value="1"/>
</dbReference>
<dbReference type="PANTHER" id="PTHR12338:SF8">
    <property type="entry name" value="HEME_HEMOPEXIN-BINDING PROTEIN"/>
    <property type="match status" value="1"/>
</dbReference>
<dbReference type="InterPro" id="IPR012334">
    <property type="entry name" value="Pectin_lyas_fold"/>
</dbReference>
<dbReference type="InterPro" id="IPR050909">
    <property type="entry name" value="Bact_Autotransporter_VF"/>
</dbReference>
<evidence type="ECO:0000259" key="4">
    <source>
        <dbReference type="SMART" id="SM00912"/>
    </source>
</evidence>
<dbReference type="NCBIfam" id="TIGR01901">
    <property type="entry name" value="adhes_NPXG"/>
    <property type="match status" value="1"/>
</dbReference>
<feature type="domain" description="Filamentous haemagglutinin FhaB/tRNA nuclease CdiA-like TPS" evidence="4">
    <location>
        <begin position="7"/>
        <end position="121"/>
    </location>
</feature>
<comment type="caution">
    <text evidence="5">The sequence shown here is derived from an EMBL/GenBank/DDBJ whole genome shotgun (WGS) entry which is preliminary data.</text>
</comment>